<dbReference type="EMBL" id="BOQL01000065">
    <property type="protein sequence ID" value="GIM76940.1"/>
    <property type="molecule type" value="Genomic_DNA"/>
</dbReference>
<keyword evidence="2" id="KW-1185">Reference proteome</keyword>
<dbReference type="AlphaFoldDB" id="A0A919SRD3"/>
<name>A0A919SRD3_9ACTN</name>
<organism evidence="1 2">
    <name type="scientific">Actinoplanes auranticolor</name>
    <dbReference type="NCBI Taxonomy" id="47988"/>
    <lineage>
        <taxon>Bacteria</taxon>
        <taxon>Bacillati</taxon>
        <taxon>Actinomycetota</taxon>
        <taxon>Actinomycetes</taxon>
        <taxon>Micromonosporales</taxon>
        <taxon>Micromonosporaceae</taxon>
        <taxon>Actinoplanes</taxon>
    </lineage>
</organism>
<protein>
    <submittedName>
        <fullName evidence="1">Uncharacterized protein</fullName>
    </submittedName>
</protein>
<evidence type="ECO:0000313" key="1">
    <source>
        <dbReference type="EMBL" id="GIM76940.1"/>
    </source>
</evidence>
<dbReference type="RefSeq" id="WP_212993183.1">
    <property type="nucleotide sequence ID" value="NZ_BAABEA010000009.1"/>
</dbReference>
<accession>A0A919SRD3</accession>
<evidence type="ECO:0000313" key="2">
    <source>
        <dbReference type="Proteomes" id="UP000681340"/>
    </source>
</evidence>
<comment type="caution">
    <text evidence="1">The sequence shown here is derived from an EMBL/GenBank/DDBJ whole genome shotgun (WGS) entry which is preliminary data.</text>
</comment>
<gene>
    <name evidence="1" type="ORF">Aau02nite_73420</name>
</gene>
<sequence length="338" mass="34594">MVGSGCPTAASATAAAPVRALWDALAAEAAGVPATATSRSWDALTVGSFPASTGRRGSTLTPSGVPVEMSVSVRADGRTAVRLTTDAYATEPPGPQRLVRQADQLTRVSTALRWSAGHRLACRLRASAPALTTVHRFGLWCSIGYRAGGSSPAVAKVYLPPQLGAVPAADLMPEHTVPMLRRLLDGDRDLPARTGIVGLAVSGDGPDTVKVYRRVERPCTATAALALLPEAARHPDVAAVLRGAAPVPERQAVVGRTGTADLAALVTTALYLPTKLLDPATDGAAAVGDLTRVLGLPSAPVNAAVRLVAAGAVPTMLGIRLTGIPTLTYYLTATKGVS</sequence>
<reference evidence="1" key="1">
    <citation type="submission" date="2021-03" db="EMBL/GenBank/DDBJ databases">
        <title>Whole genome shotgun sequence of Actinoplanes auranticolor NBRC 12245.</title>
        <authorList>
            <person name="Komaki H."/>
            <person name="Tamura T."/>
        </authorList>
    </citation>
    <scope>NUCLEOTIDE SEQUENCE</scope>
    <source>
        <strain evidence="1">NBRC 12245</strain>
    </source>
</reference>
<dbReference type="Proteomes" id="UP000681340">
    <property type="component" value="Unassembled WGS sequence"/>
</dbReference>
<proteinExistence type="predicted"/>